<evidence type="ECO:0000256" key="6">
    <source>
        <dbReference type="ARBA" id="ARBA00022989"/>
    </source>
</evidence>
<dbReference type="Proteomes" id="UP000193467">
    <property type="component" value="Unassembled WGS sequence"/>
</dbReference>
<feature type="transmembrane region" description="Helical" evidence="12">
    <location>
        <begin position="289"/>
        <end position="307"/>
    </location>
</feature>
<feature type="transmembrane region" description="Helical" evidence="12">
    <location>
        <begin position="388"/>
        <end position="410"/>
    </location>
</feature>
<feature type="compositionally biased region" description="Basic and acidic residues" evidence="11">
    <location>
        <begin position="525"/>
        <end position="546"/>
    </location>
</feature>
<dbReference type="Gene3D" id="1.20.1250.20">
    <property type="entry name" value="MFS general substrate transporter like domains"/>
    <property type="match status" value="1"/>
</dbReference>
<comment type="similarity">
    <text evidence="2 10">Belongs to the major facilitator superfamily. Sugar transporter (TC 2.A.1.1) family.</text>
</comment>
<feature type="transmembrane region" description="Helical" evidence="12">
    <location>
        <begin position="67"/>
        <end position="90"/>
    </location>
</feature>
<dbReference type="FunFam" id="1.20.1250.20:FF:000026">
    <property type="entry name" value="MFS quinate transporter QutD"/>
    <property type="match status" value="1"/>
</dbReference>
<dbReference type="InterPro" id="IPR050360">
    <property type="entry name" value="MFS_Sugar_Transporters"/>
</dbReference>
<accession>A0A1Y2FX84</accession>
<evidence type="ECO:0000256" key="2">
    <source>
        <dbReference type="ARBA" id="ARBA00010992"/>
    </source>
</evidence>
<dbReference type="GO" id="GO:0016020">
    <property type="term" value="C:membrane"/>
    <property type="evidence" value="ECO:0007669"/>
    <property type="project" value="UniProtKB-SubCell"/>
</dbReference>
<keyword evidence="3 10" id="KW-0813">Transport</keyword>
<evidence type="ECO:0000256" key="10">
    <source>
        <dbReference type="RuleBase" id="RU003346"/>
    </source>
</evidence>
<comment type="subcellular location">
    <subcellularLocation>
        <location evidence="1">Membrane</location>
        <topology evidence="1">Multi-pass membrane protein</topology>
    </subcellularLocation>
</comment>
<evidence type="ECO:0000256" key="9">
    <source>
        <dbReference type="ARBA" id="ARBA00049119"/>
    </source>
</evidence>
<evidence type="ECO:0000259" key="13">
    <source>
        <dbReference type="PROSITE" id="PS50850"/>
    </source>
</evidence>
<dbReference type="GO" id="GO:0005351">
    <property type="term" value="F:carbohydrate:proton symporter activity"/>
    <property type="evidence" value="ECO:0007669"/>
    <property type="project" value="TreeGrafter"/>
</dbReference>
<evidence type="ECO:0000256" key="1">
    <source>
        <dbReference type="ARBA" id="ARBA00004141"/>
    </source>
</evidence>
<dbReference type="InterPro" id="IPR020846">
    <property type="entry name" value="MFS_dom"/>
</dbReference>
<dbReference type="InterPro" id="IPR003663">
    <property type="entry name" value="Sugar/inositol_transpt"/>
</dbReference>
<feature type="region of interest" description="Disordered" evidence="11">
    <location>
        <begin position="522"/>
        <end position="546"/>
    </location>
</feature>
<feature type="transmembrane region" description="Helical" evidence="12">
    <location>
        <begin position="133"/>
        <end position="150"/>
    </location>
</feature>
<keyword evidence="7 12" id="KW-0472">Membrane</keyword>
<sequence length="546" mass="60089">MVGLKRVEDRPTPAAVYNWRVYSCAIVAATAAIMIGYDSAFIGTSIALPSFKEEFRLTNATITNAQFSFISTNIVSTYQAGCFFGALIGYPVGQLLGRKNGLLSSALIFCLGAGIMLAANGSRGLGPIYGGRILAGVGIGAASNLTPLYISEISPPAIRGQLVGMYEIGWQIGGLVGFWINYGVTKHIPKGHVQWLIPFAVQLIPGGIFALGIPYFIKESPRWLITRGRREEAIKNLCIIRGLSADDAYLIEEINAIDIQVEHDRTAVGEGFWAPFKQVFGRWHLFKRLLICTSLFMWQNGTGINAINYYSPTIFKSIGITGTNTSLFTTGIFGVIKTIGALIWCFLIIDHFGRRGILLVGSVGGAIGMYVIAGYIKIADPANNPTTTLPPGGIMAMAFFYVWTIFYAISWNGTPWVVCSEVFPGGVRTVTQMLAAASNWLWNFVISRATPYMFSSMGYGVYLFFASMMVLSIPFVVFLLPETKNIPLEEMDRLWNESNTWNANKIVMRELQREHEAVPGAPRYLHQDKSAGDEERFERSSSEIKA</sequence>
<evidence type="ECO:0000256" key="4">
    <source>
        <dbReference type="ARBA" id="ARBA00022692"/>
    </source>
</evidence>
<feature type="transmembrane region" description="Helical" evidence="12">
    <location>
        <begin position="462"/>
        <end position="481"/>
    </location>
</feature>
<dbReference type="PRINTS" id="PR00171">
    <property type="entry name" value="SUGRTRNSPORT"/>
</dbReference>
<name>A0A1Y2FX84_9BASI</name>
<reference evidence="14 15" key="1">
    <citation type="submission" date="2016-07" db="EMBL/GenBank/DDBJ databases">
        <title>Pervasive Adenine N6-methylation of Active Genes in Fungi.</title>
        <authorList>
            <consortium name="DOE Joint Genome Institute"/>
            <person name="Mondo S.J."/>
            <person name="Dannebaum R.O."/>
            <person name="Kuo R.C."/>
            <person name="Labutti K."/>
            <person name="Haridas S."/>
            <person name="Kuo A."/>
            <person name="Salamov A."/>
            <person name="Ahrendt S.R."/>
            <person name="Lipzen A."/>
            <person name="Sullivan W."/>
            <person name="Andreopoulos W.B."/>
            <person name="Clum A."/>
            <person name="Lindquist E."/>
            <person name="Daum C."/>
            <person name="Ramamoorthy G.K."/>
            <person name="Gryganskyi A."/>
            <person name="Culley D."/>
            <person name="Magnuson J.K."/>
            <person name="James T.Y."/>
            <person name="O'Malley M.A."/>
            <person name="Stajich J.E."/>
            <person name="Spatafora J.W."/>
            <person name="Visel A."/>
            <person name="Grigoriev I.V."/>
        </authorList>
    </citation>
    <scope>NUCLEOTIDE SEQUENCE [LARGE SCALE GENOMIC DNA]</scope>
    <source>
        <strain evidence="14 15">62-1032</strain>
    </source>
</reference>
<dbReference type="PROSITE" id="PS00217">
    <property type="entry name" value="SUGAR_TRANSPORT_2"/>
    <property type="match status" value="1"/>
</dbReference>
<protein>
    <recommendedName>
        <fullName evidence="8">Quinate transporter</fullName>
    </recommendedName>
</protein>
<evidence type="ECO:0000256" key="8">
    <source>
        <dbReference type="ARBA" id="ARBA00043213"/>
    </source>
</evidence>
<dbReference type="InterPro" id="IPR036259">
    <property type="entry name" value="MFS_trans_sf"/>
</dbReference>
<feature type="transmembrane region" description="Helical" evidence="12">
    <location>
        <begin position="356"/>
        <end position="376"/>
    </location>
</feature>
<comment type="catalytic activity">
    <reaction evidence="9">
        <text>myo-inositol(out) + H(+)(out) = myo-inositol(in) + H(+)(in)</text>
        <dbReference type="Rhea" id="RHEA:60364"/>
        <dbReference type="ChEBI" id="CHEBI:15378"/>
        <dbReference type="ChEBI" id="CHEBI:17268"/>
    </reaction>
</comment>
<evidence type="ECO:0000256" key="3">
    <source>
        <dbReference type="ARBA" id="ARBA00022448"/>
    </source>
</evidence>
<dbReference type="AlphaFoldDB" id="A0A1Y2FX84"/>
<evidence type="ECO:0000256" key="7">
    <source>
        <dbReference type="ARBA" id="ARBA00023136"/>
    </source>
</evidence>
<dbReference type="SUPFAM" id="SSF103473">
    <property type="entry name" value="MFS general substrate transporter"/>
    <property type="match status" value="1"/>
</dbReference>
<evidence type="ECO:0000256" key="5">
    <source>
        <dbReference type="ARBA" id="ARBA00022911"/>
    </source>
</evidence>
<feature type="transmembrane region" description="Helical" evidence="12">
    <location>
        <begin position="102"/>
        <end position="121"/>
    </location>
</feature>
<dbReference type="InterPro" id="IPR005829">
    <property type="entry name" value="Sugar_transporter_CS"/>
</dbReference>
<evidence type="ECO:0000313" key="14">
    <source>
        <dbReference type="EMBL" id="ORY88666.1"/>
    </source>
</evidence>
<dbReference type="NCBIfam" id="TIGR00879">
    <property type="entry name" value="SP"/>
    <property type="match status" value="1"/>
</dbReference>
<feature type="domain" description="Major facilitator superfamily (MFS) profile" evidence="13">
    <location>
        <begin position="24"/>
        <end position="484"/>
    </location>
</feature>
<dbReference type="InterPro" id="IPR005828">
    <property type="entry name" value="MFS_sugar_transport-like"/>
</dbReference>
<dbReference type="PANTHER" id="PTHR48022:SF34">
    <property type="entry name" value="MAJOR FACILITATOR SUPERFAMILY (MFS) PROFILE DOMAIN-CONTAINING PROTEIN-RELATED"/>
    <property type="match status" value="1"/>
</dbReference>
<dbReference type="PROSITE" id="PS50850">
    <property type="entry name" value="MFS"/>
    <property type="match status" value="1"/>
</dbReference>
<proteinExistence type="inferred from homology"/>
<dbReference type="InParanoid" id="A0A1Y2FX84"/>
<dbReference type="PANTHER" id="PTHR48022">
    <property type="entry name" value="PLASTIDIC GLUCOSE TRANSPORTER 4"/>
    <property type="match status" value="1"/>
</dbReference>
<feature type="transmembrane region" description="Helical" evidence="12">
    <location>
        <begin position="21"/>
        <end position="47"/>
    </location>
</feature>
<evidence type="ECO:0000256" key="11">
    <source>
        <dbReference type="SAM" id="MobiDB-lite"/>
    </source>
</evidence>
<keyword evidence="4 12" id="KW-0812">Transmembrane</keyword>
<feature type="transmembrane region" description="Helical" evidence="12">
    <location>
        <begin position="195"/>
        <end position="217"/>
    </location>
</feature>
<evidence type="ECO:0000313" key="15">
    <source>
        <dbReference type="Proteomes" id="UP000193467"/>
    </source>
</evidence>
<organism evidence="14 15">
    <name type="scientific">Leucosporidium creatinivorum</name>
    <dbReference type="NCBI Taxonomy" id="106004"/>
    <lineage>
        <taxon>Eukaryota</taxon>
        <taxon>Fungi</taxon>
        <taxon>Dikarya</taxon>
        <taxon>Basidiomycota</taxon>
        <taxon>Pucciniomycotina</taxon>
        <taxon>Microbotryomycetes</taxon>
        <taxon>Leucosporidiales</taxon>
        <taxon>Leucosporidium</taxon>
    </lineage>
</organism>
<keyword evidence="5" id="KW-0672">Quinate metabolism</keyword>
<comment type="caution">
    <text evidence="14">The sequence shown here is derived from an EMBL/GenBank/DDBJ whole genome shotgun (WGS) entry which is preliminary data.</text>
</comment>
<feature type="transmembrane region" description="Helical" evidence="12">
    <location>
        <begin position="327"/>
        <end position="349"/>
    </location>
</feature>
<dbReference type="Pfam" id="PF00083">
    <property type="entry name" value="Sugar_tr"/>
    <property type="match status" value="1"/>
</dbReference>
<keyword evidence="6 12" id="KW-1133">Transmembrane helix</keyword>
<evidence type="ECO:0000256" key="12">
    <source>
        <dbReference type="SAM" id="Phobius"/>
    </source>
</evidence>
<keyword evidence="15" id="KW-1185">Reference proteome</keyword>
<dbReference type="OrthoDB" id="508119at2759"/>
<feature type="transmembrane region" description="Helical" evidence="12">
    <location>
        <begin position="162"/>
        <end position="183"/>
    </location>
</feature>
<gene>
    <name evidence="14" type="ORF">BCR35DRAFT_276697</name>
</gene>
<dbReference type="EMBL" id="MCGR01000009">
    <property type="protein sequence ID" value="ORY88666.1"/>
    <property type="molecule type" value="Genomic_DNA"/>
</dbReference>